<dbReference type="PROSITE" id="PS50088">
    <property type="entry name" value="ANK_REPEAT"/>
    <property type="match status" value="10"/>
</dbReference>
<dbReference type="SMART" id="SM00248">
    <property type="entry name" value="ANK"/>
    <property type="match status" value="14"/>
</dbReference>
<feature type="compositionally biased region" description="Polar residues" evidence="4">
    <location>
        <begin position="236"/>
        <end position="250"/>
    </location>
</feature>
<feature type="repeat" description="ANK" evidence="3">
    <location>
        <begin position="458"/>
        <end position="490"/>
    </location>
</feature>
<evidence type="ECO:0000256" key="3">
    <source>
        <dbReference type="PROSITE-ProRule" id="PRU00023"/>
    </source>
</evidence>
<dbReference type="RefSeq" id="XP_003021113.1">
    <property type="nucleotide sequence ID" value="XM_003021067.1"/>
</dbReference>
<comment type="caution">
    <text evidence="5">The sequence shown here is derived from an EMBL/GenBank/DDBJ whole genome shotgun (WGS) entry which is preliminary data.</text>
</comment>
<name>D4DCD3_TRIVH</name>
<feature type="repeat" description="ANK" evidence="3">
    <location>
        <begin position="623"/>
        <end position="655"/>
    </location>
</feature>
<dbReference type="Pfam" id="PF12796">
    <property type="entry name" value="Ank_2"/>
    <property type="match status" value="4"/>
</dbReference>
<evidence type="ECO:0000256" key="4">
    <source>
        <dbReference type="SAM" id="MobiDB-lite"/>
    </source>
</evidence>
<feature type="repeat" description="ANK" evidence="3">
    <location>
        <begin position="425"/>
        <end position="457"/>
    </location>
</feature>
<dbReference type="GO" id="GO:0005737">
    <property type="term" value="C:cytoplasm"/>
    <property type="evidence" value="ECO:0007669"/>
    <property type="project" value="TreeGrafter"/>
</dbReference>
<sequence>MDPASAFGIVTGAMQTVQIIGSTVQGLRALQGKYADADMTIHSLIVQAATIKSAITQLQDWATHGTGRAEHPDYLDGLDIAIDGCKTSMECLLAQVSKVTSVLDARELPELRVAAKIRAVWDDHLMQDYQQRLQSQVLALNFLLQVCQCRTVTEQVELLRREENRQLLKKVADDTVTLRSSVKQQADLSTMSISQSTISETALDVDDIIVNATAYRRALAHSRSTSNRARTEESNHSTTGQPQTAGSATTDEGYASGTARSQSFKGINTLSPPNTFLEPPAEELSPQDQGEMGRSASMAVGRTSIKPTNPVMRRWQSNPIPLHKSGSKREKIRQVLGKLDTSSRSSLKKTSPRLGPKSFGSFSPIPERGAAPRFDRTRSNTSIDLSSSGSASIPPIIKAAQSGSLVQVEMQIGEGADIDCHHALTGRTALAVAAHCGNEEVVDYLLQKGAKYDTQEIDGSTPLHLAASRGHTAVIQVLLSVVENVDVKDGLGRTPFWIAADGGHIDATRMLLGAGCKITARAKGQMTALHQAAIRGDGEMVAFLLQSGADIEAKDASMKSAFHHACENSQYSLCRSLFQYKADIEAIEINKRTPLICAAIAGDVRIVEYLIGKKAYILATDEGGMNPLHAAAANGHVEVVQLLLEKKISITSTNKLGMTPLHLAVMSREFAVVEFLLRKGAPTEVRSSGGFTPLHYACDLVDLEIAQHLIGCGASIEAQGEGQQRPIHISVARDSMELVELLCQKQVEVDAADASGTRPLCIACRKGSASIVERLLNQGAATSCSSSWNGTREEHSPLAIASRAGDVRIVSLLLGKGASVEQYDGRGWNPPLYAAHYGHVEVLRLLLSKSNSLLKIKLGQMFSQTGFHPHLSIPAETAQTIQRLVFEDTQPLLSQGIGNPRMMMRDVNEFSGHSRFMQGYVPMLQSFHQPPSSTITPPIPSFPQTAIELPAFEPITLPGRGFLGSIEPSSGGIQQDQPPDIRPGLFEAPQNTITRSSGGQSSNNQNSHVSIERPNLNHGEQPNIVSALGEPLPTIPSRIATPLSIFEYPRHQPPSQPVSQPQDLPPRDIPARQDIGVSPLDTLGRNATVSPAPHVPDEPSMNNQSQPWYAEEIYRQSPEDESDDSGLEDDSDSESAVSVYTAPESLDPEIPELPSAELGAAIYELDGTGISMQGVFIP</sequence>
<dbReference type="HOGENOM" id="CLU_008159_0_0_1"/>
<feature type="repeat" description="ANK" evidence="3">
    <location>
        <begin position="793"/>
        <end position="825"/>
    </location>
</feature>
<dbReference type="PROSITE" id="PS50297">
    <property type="entry name" value="ANK_REP_REGION"/>
    <property type="match status" value="8"/>
</dbReference>
<evidence type="ECO:0000256" key="1">
    <source>
        <dbReference type="ARBA" id="ARBA00022737"/>
    </source>
</evidence>
<evidence type="ECO:0000313" key="6">
    <source>
        <dbReference type="Proteomes" id="UP000008383"/>
    </source>
</evidence>
<feature type="repeat" description="ANK" evidence="3">
    <location>
        <begin position="755"/>
        <end position="787"/>
    </location>
</feature>
<dbReference type="InterPro" id="IPR002110">
    <property type="entry name" value="Ankyrin_rpt"/>
</dbReference>
<feature type="region of interest" description="Disordered" evidence="4">
    <location>
        <begin position="962"/>
        <end position="1025"/>
    </location>
</feature>
<keyword evidence="1" id="KW-0677">Repeat</keyword>
<feature type="compositionally biased region" description="Polar residues" evidence="4">
    <location>
        <begin position="258"/>
        <end position="274"/>
    </location>
</feature>
<feature type="repeat" description="ANK" evidence="3">
    <location>
        <begin position="590"/>
        <end position="622"/>
    </location>
</feature>
<dbReference type="PANTHER" id="PTHR24198">
    <property type="entry name" value="ANKYRIN REPEAT AND PROTEIN KINASE DOMAIN-CONTAINING PROTEIN"/>
    <property type="match status" value="1"/>
</dbReference>
<dbReference type="AlphaFoldDB" id="D4DCD3"/>
<evidence type="ECO:0000313" key="5">
    <source>
        <dbReference type="EMBL" id="EFE40495.1"/>
    </source>
</evidence>
<proteinExistence type="predicted"/>
<feature type="repeat" description="ANK" evidence="3">
    <location>
        <begin position="689"/>
        <end position="721"/>
    </location>
</feature>
<protein>
    <submittedName>
        <fullName evidence="5">Ankyrin repeat protein</fullName>
    </submittedName>
</protein>
<keyword evidence="6" id="KW-1185">Reference proteome</keyword>
<keyword evidence="2 3" id="KW-0040">ANK repeat</keyword>
<feature type="compositionally biased region" description="Polar residues" evidence="4">
    <location>
        <begin position="967"/>
        <end position="977"/>
    </location>
</feature>
<dbReference type="EMBL" id="ACYE01000243">
    <property type="protein sequence ID" value="EFE40495.1"/>
    <property type="molecule type" value="Genomic_DNA"/>
</dbReference>
<dbReference type="Pfam" id="PF00023">
    <property type="entry name" value="Ank"/>
    <property type="match status" value="1"/>
</dbReference>
<feature type="repeat" description="ANK" evidence="3">
    <location>
        <begin position="524"/>
        <end position="556"/>
    </location>
</feature>
<feature type="repeat" description="ANK" evidence="3">
    <location>
        <begin position="656"/>
        <end position="688"/>
    </location>
</feature>
<dbReference type="SUPFAM" id="SSF48403">
    <property type="entry name" value="Ankyrin repeat"/>
    <property type="match status" value="2"/>
</dbReference>
<dbReference type="KEGG" id="tve:TRV_04786"/>
<evidence type="ECO:0000256" key="2">
    <source>
        <dbReference type="ARBA" id="ARBA00023043"/>
    </source>
</evidence>
<dbReference type="InterPro" id="IPR036770">
    <property type="entry name" value="Ankyrin_rpt-contain_sf"/>
</dbReference>
<feature type="region of interest" description="Disordered" evidence="4">
    <location>
        <begin position="219"/>
        <end position="390"/>
    </location>
</feature>
<dbReference type="OrthoDB" id="194358at2759"/>
<dbReference type="PANTHER" id="PTHR24198:SF165">
    <property type="entry name" value="ANKYRIN REPEAT-CONTAINING PROTEIN-RELATED"/>
    <property type="match status" value="1"/>
</dbReference>
<accession>D4DCD3</accession>
<reference evidence="6" key="1">
    <citation type="journal article" date="2011" name="Genome Biol.">
        <title>Comparative and functional genomics provide insights into the pathogenicity of dermatophytic fungi.</title>
        <authorList>
            <person name="Burmester A."/>
            <person name="Shelest E."/>
            <person name="Gloeckner G."/>
            <person name="Heddergott C."/>
            <person name="Schindler S."/>
            <person name="Staib P."/>
            <person name="Heidel A."/>
            <person name="Felder M."/>
            <person name="Petzold A."/>
            <person name="Szafranski K."/>
            <person name="Feuermann M."/>
            <person name="Pedruzzi I."/>
            <person name="Priebe S."/>
            <person name="Groth M."/>
            <person name="Winkler R."/>
            <person name="Li W."/>
            <person name="Kniemeyer O."/>
            <person name="Schroeckh V."/>
            <person name="Hertweck C."/>
            <person name="Hube B."/>
            <person name="White T.C."/>
            <person name="Platzer M."/>
            <person name="Guthke R."/>
            <person name="Heitman J."/>
            <person name="Woestemeyer J."/>
            <person name="Zipfel P.F."/>
            <person name="Monod M."/>
            <person name="Brakhage A.A."/>
        </authorList>
    </citation>
    <scope>NUCLEOTIDE SEQUENCE [LARGE SCALE GENOMIC DNA]</scope>
    <source>
        <strain evidence="6">HKI 0517</strain>
    </source>
</reference>
<dbReference type="GeneID" id="9577955"/>
<organism evidence="5 6">
    <name type="scientific">Trichophyton verrucosum (strain HKI 0517)</name>
    <dbReference type="NCBI Taxonomy" id="663202"/>
    <lineage>
        <taxon>Eukaryota</taxon>
        <taxon>Fungi</taxon>
        <taxon>Dikarya</taxon>
        <taxon>Ascomycota</taxon>
        <taxon>Pezizomycotina</taxon>
        <taxon>Eurotiomycetes</taxon>
        <taxon>Eurotiomycetidae</taxon>
        <taxon>Onygenales</taxon>
        <taxon>Arthrodermataceae</taxon>
        <taxon>Trichophyton</taxon>
    </lineage>
</organism>
<feature type="repeat" description="ANK" evidence="3">
    <location>
        <begin position="491"/>
        <end position="523"/>
    </location>
</feature>
<dbReference type="Gene3D" id="1.25.40.20">
    <property type="entry name" value="Ankyrin repeat-containing domain"/>
    <property type="match status" value="4"/>
</dbReference>
<feature type="region of interest" description="Disordered" evidence="4">
    <location>
        <begin position="1048"/>
        <end position="1153"/>
    </location>
</feature>
<gene>
    <name evidence="5" type="ORF">TRV_04786</name>
</gene>
<dbReference type="Pfam" id="PF13637">
    <property type="entry name" value="Ank_4"/>
    <property type="match status" value="1"/>
</dbReference>
<feature type="compositionally biased region" description="Acidic residues" evidence="4">
    <location>
        <begin position="1119"/>
        <end position="1133"/>
    </location>
</feature>
<feature type="compositionally biased region" description="Low complexity" evidence="4">
    <location>
        <begin position="996"/>
        <end position="1007"/>
    </location>
</feature>
<dbReference type="Proteomes" id="UP000008383">
    <property type="component" value="Unassembled WGS sequence"/>
</dbReference>
<dbReference type="PRINTS" id="PR01415">
    <property type="entry name" value="ANKYRIN"/>
</dbReference>